<dbReference type="GO" id="GO:0005829">
    <property type="term" value="C:cytosol"/>
    <property type="evidence" value="ECO:0007669"/>
    <property type="project" value="TreeGrafter"/>
</dbReference>
<dbReference type="AlphaFoldDB" id="A0A6A8M959"/>
<dbReference type="InterPro" id="IPR001160">
    <property type="entry name" value="Peptidase_M20C"/>
</dbReference>
<reference evidence="2" key="1">
    <citation type="submission" date="2019-09" db="EMBL/GenBank/DDBJ databases">
        <title>In-depth cultivation of the pig gut microbiome towards novel bacterial diversity and tailored functional studies.</title>
        <authorList>
            <person name="Wylensek D."/>
            <person name="Hitch T.C.A."/>
            <person name="Clavel T."/>
        </authorList>
    </citation>
    <scope>NUCLEOTIDE SEQUENCE</scope>
    <source>
        <strain evidence="2">RF-744-FAT-WT-3</strain>
    </source>
</reference>
<keyword evidence="1" id="KW-1133">Transmembrane helix</keyword>
<dbReference type="GO" id="GO:0006508">
    <property type="term" value="P:proteolysis"/>
    <property type="evidence" value="ECO:0007669"/>
    <property type="project" value="InterPro"/>
</dbReference>
<protein>
    <submittedName>
        <fullName evidence="2">Uncharacterized protein</fullName>
    </submittedName>
</protein>
<dbReference type="PANTHER" id="PTHR43501:SF1">
    <property type="entry name" value="CYTOSOL NON-SPECIFIC DIPEPTIDASE"/>
    <property type="match status" value="1"/>
</dbReference>
<name>A0A6A8M959_9FIRM</name>
<organism evidence="2">
    <name type="scientific">Baileyella intestinalis</name>
    <dbReference type="NCBI Taxonomy" id="2606709"/>
    <lineage>
        <taxon>Bacteria</taxon>
        <taxon>Bacillati</taxon>
        <taxon>Bacillota</taxon>
        <taxon>Clostridia</taxon>
        <taxon>Peptostreptococcales</taxon>
        <taxon>Anaerovoracaceae</taxon>
        <taxon>Baileyella</taxon>
    </lineage>
</organism>
<sequence>MTEHKHNNKTTLIVVLIAAVAVGLLAYYKTARLHMVNRSEYKKMFEALEEKGETKGSNSDQLSSLEKWAEKNKLSWNTDSKGNLIIQRAATSSKSDQPATVIVTEYNRNTLADDASSLATAKYIAEHGKGTPLTVIFLNNEDNLHKGAAGLSGSLIPDNSNVFFLDSNKSSYLSMNSFAGKMSDFAVKKEMTARTCDSGVKITISGCTTNDPRSSMGSQPDPIDTFENLLTYLKGKSVPFQISDLKVVSHGNMYPESLTATVMVNSYTMPDLTKYLDNKGESFRKKYHKDYPDIAYTYETIEKEEQLPSQVYSDETTGSMINLLYTIENGVYRFDKTEATDVHKENDPYAYNCFTDLKENGDTIDLTVSTSALNKIYMDQVEDENSTAAKLANASVSTVSETDAFTGINPQLPLQFSNFYTKVNNVTGKDMGLQENDDTYVTACSYLSAANDRASILHVSVAQNGKSYIANALMNFIAQSVKVK</sequence>
<keyword evidence="1" id="KW-0812">Transmembrane</keyword>
<evidence type="ECO:0000256" key="1">
    <source>
        <dbReference type="SAM" id="Phobius"/>
    </source>
</evidence>
<proteinExistence type="predicted"/>
<accession>A0A6A8M959</accession>
<keyword evidence="1" id="KW-0472">Membrane</keyword>
<dbReference type="RefSeq" id="WP_154572473.1">
    <property type="nucleotide sequence ID" value="NZ_JAXDSY010000035.1"/>
</dbReference>
<dbReference type="EMBL" id="VUNB01000004">
    <property type="protein sequence ID" value="MST68998.1"/>
    <property type="molecule type" value="Genomic_DNA"/>
</dbReference>
<gene>
    <name evidence="2" type="ORF">FYJ66_05260</name>
</gene>
<comment type="caution">
    <text evidence="2">The sequence shown here is derived from an EMBL/GenBank/DDBJ whole genome shotgun (WGS) entry which is preliminary data.</text>
</comment>
<dbReference type="GO" id="GO:0070573">
    <property type="term" value="F:metallodipeptidase activity"/>
    <property type="evidence" value="ECO:0007669"/>
    <property type="project" value="TreeGrafter"/>
</dbReference>
<dbReference type="PANTHER" id="PTHR43501">
    <property type="entry name" value="CYTOSOL NON-SPECIFIC DIPEPTIDASE"/>
    <property type="match status" value="1"/>
</dbReference>
<evidence type="ECO:0000313" key="2">
    <source>
        <dbReference type="EMBL" id="MST68998.1"/>
    </source>
</evidence>
<feature type="transmembrane region" description="Helical" evidence="1">
    <location>
        <begin position="12"/>
        <end position="28"/>
    </location>
</feature>